<feature type="region of interest" description="Disordered" evidence="2">
    <location>
        <begin position="85"/>
        <end position="147"/>
    </location>
</feature>
<accession>A0ABP1S2Z4</accession>
<keyword evidence="4" id="KW-1185">Reference proteome</keyword>
<evidence type="ECO:0000256" key="1">
    <source>
        <dbReference type="ARBA" id="ARBA00008315"/>
    </source>
</evidence>
<protein>
    <submittedName>
        <fullName evidence="3">Uncharacterized protein</fullName>
    </submittedName>
</protein>
<organism evidence="3 4">
    <name type="scientific">Orchesella dallaii</name>
    <dbReference type="NCBI Taxonomy" id="48710"/>
    <lineage>
        <taxon>Eukaryota</taxon>
        <taxon>Metazoa</taxon>
        <taxon>Ecdysozoa</taxon>
        <taxon>Arthropoda</taxon>
        <taxon>Hexapoda</taxon>
        <taxon>Collembola</taxon>
        <taxon>Entomobryomorpha</taxon>
        <taxon>Entomobryoidea</taxon>
        <taxon>Orchesellidae</taxon>
        <taxon>Orchesellinae</taxon>
        <taxon>Orchesella</taxon>
    </lineage>
</organism>
<dbReference type="InterPro" id="IPR029488">
    <property type="entry name" value="Hmw/CFAP97"/>
</dbReference>
<evidence type="ECO:0000313" key="4">
    <source>
        <dbReference type="Proteomes" id="UP001642540"/>
    </source>
</evidence>
<evidence type="ECO:0000313" key="3">
    <source>
        <dbReference type="EMBL" id="CAL8142778.1"/>
    </source>
</evidence>
<dbReference type="PANTHER" id="PTHR33768">
    <property type="entry name" value="MIP11318P"/>
    <property type="match status" value="1"/>
</dbReference>
<dbReference type="Pfam" id="PF13879">
    <property type="entry name" value="Hmw_CFAP97"/>
    <property type="match status" value="1"/>
</dbReference>
<evidence type="ECO:0000256" key="2">
    <source>
        <dbReference type="SAM" id="MobiDB-lite"/>
    </source>
</evidence>
<dbReference type="EMBL" id="CAXLJM020000149">
    <property type="protein sequence ID" value="CAL8142778.1"/>
    <property type="molecule type" value="Genomic_DNA"/>
</dbReference>
<dbReference type="InterPro" id="IPR038792">
    <property type="entry name" value="CFAP97D1/2"/>
</dbReference>
<dbReference type="Proteomes" id="UP001642540">
    <property type="component" value="Unassembled WGS sequence"/>
</dbReference>
<name>A0ABP1S2Z4_9HEXA</name>
<dbReference type="PANTHER" id="PTHR33768:SF3">
    <property type="entry name" value="MIP11318P"/>
    <property type="match status" value="1"/>
</dbReference>
<reference evidence="3 4" key="1">
    <citation type="submission" date="2024-08" db="EMBL/GenBank/DDBJ databases">
        <authorList>
            <person name="Cucini C."/>
            <person name="Frati F."/>
        </authorList>
    </citation>
    <scope>NUCLEOTIDE SEQUENCE [LARGE SCALE GENOMIC DNA]</scope>
</reference>
<gene>
    <name evidence="3" type="ORF">ODALV1_LOCUS29148</name>
</gene>
<comment type="caution">
    <text evidence="3">The sequence shown here is derived from an EMBL/GenBank/DDBJ whole genome shotgun (WGS) entry which is preliminary data.</text>
</comment>
<sequence length="183" mass="21369">MPVSTERHSGFSVSKWELKYLRCRYAAHRNKIAAAKPAIDAKAPPERPHVRYKKKKALDEERRQVRVVQENLRLLDRTMNIMASTDMPTQFSKARSTSSSNLSSPYSLHQLQHPPNNPSLTRTSSLRDVEKCSSLSSASTSKRQNKYDERPLTARLKRNTHIIFHWFIQRFGKYVPWWAEINY</sequence>
<feature type="compositionally biased region" description="Low complexity" evidence="2">
    <location>
        <begin position="92"/>
        <end position="107"/>
    </location>
</feature>
<comment type="similarity">
    <text evidence="1">Belongs to the CFAP97 family.</text>
</comment>
<proteinExistence type="inferred from homology"/>
<feature type="compositionally biased region" description="Polar residues" evidence="2">
    <location>
        <begin position="109"/>
        <end position="124"/>
    </location>
</feature>